<evidence type="ECO:0000256" key="4">
    <source>
        <dbReference type="ARBA" id="ARBA00022825"/>
    </source>
</evidence>
<sequence>MELLQNLQIEAERQLQCDDGARLQELHIIDLNQQIRDTNYREKLSKLLSQITSPVDWNSVELPHGSLLWQLPAFCNDGFLIDQRAIKDRNWALRVLKASAPHNTDDIWNHKEVKNWMSTSESTMLFVIGNSQSLRRLERFGVEVIDRVEKYEPVIYLLNPLPDGFSEPSTFSTLDVLRQLGVQCLQTLTNPKTLGFLVRLNQTFRSDRESDWHKLLAELMKFQQRISIVLEVGILRSNFREADTWPSGFSTLFQWLQGKTCVRVMILTGRPIIADNNCIIKRMTVGPFPMKRLSPMETLHLMRSAAGQKPSQAPITKHRGPSLISSILENEGPPGLSEPVQEKALSTRNAESSSCQHCKDLNNEEFSNMDNMSMPRPTDSLHESLGAIQASASNSRKRETEQWFKMLETTTHEFMYKQDFQSKSPVKIAVLDTGFAYTNPEDKRALKPYYQRIKKFANFIEGDCDAESKTDPAGHGTAVAVQILKVSLKAVLYICRVVGPDGVPNKSSIEKAIRKAAAKPDKDAPDGGGWGVDIINMSFGWPYYHEGVRKAIDFARQNGVHMFAATSNDGLLGPPNDILYPARSESVIAVDAADGHGEHARSAPSSASQHSQGSRFSAPGLGITCPNTKDIWEGSSFACPIVAGVAALILGFSRQPPLNKSPSVQTYLQEMPAMLSLLRRASSEKGPNGLKFLTPWKLIGKPGEERLITAWFIVDELRKEYGLEVGTEVLQYFKLSEK</sequence>
<dbReference type="GO" id="GO:0004252">
    <property type="term" value="F:serine-type endopeptidase activity"/>
    <property type="evidence" value="ECO:0007669"/>
    <property type="project" value="UniProtKB-UniRule"/>
</dbReference>
<evidence type="ECO:0000259" key="7">
    <source>
        <dbReference type="Pfam" id="PF00082"/>
    </source>
</evidence>
<dbReference type="EMBL" id="JAADJG010000366">
    <property type="protein sequence ID" value="KAF4447966.1"/>
    <property type="molecule type" value="Genomic_DNA"/>
</dbReference>
<dbReference type="Proteomes" id="UP000605986">
    <property type="component" value="Unassembled WGS sequence"/>
</dbReference>
<keyword evidence="9" id="KW-1185">Reference proteome</keyword>
<keyword evidence="4 5" id="KW-0720">Serine protease</keyword>
<dbReference type="SUPFAM" id="SSF52743">
    <property type="entry name" value="Subtilisin-like"/>
    <property type="match status" value="1"/>
</dbReference>
<evidence type="ECO:0000256" key="5">
    <source>
        <dbReference type="PROSITE-ProRule" id="PRU01240"/>
    </source>
</evidence>
<evidence type="ECO:0000256" key="1">
    <source>
        <dbReference type="ARBA" id="ARBA00011073"/>
    </source>
</evidence>
<gene>
    <name evidence="8" type="ORF">F53441_8557</name>
</gene>
<dbReference type="PANTHER" id="PTHR43806">
    <property type="entry name" value="PEPTIDASE S8"/>
    <property type="match status" value="1"/>
</dbReference>
<evidence type="ECO:0000313" key="9">
    <source>
        <dbReference type="Proteomes" id="UP000605986"/>
    </source>
</evidence>
<feature type="region of interest" description="Disordered" evidence="6">
    <location>
        <begin position="325"/>
        <end position="357"/>
    </location>
</feature>
<evidence type="ECO:0000313" key="8">
    <source>
        <dbReference type="EMBL" id="KAF4447966.1"/>
    </source>
</evidence>
<feature type="active site" description="Charge relay system" evidence="5">
    <location>
        <position position="432"/>
    </location>
</feature>
<dbReference type="PRINTS" id="PR00723">
    <property type="entry name" value="SUBTILISIN"/>
</dbReference>
<evidence type="ECO:0000256" key="6">
    <source>
        <dbReference type="SAM" id="MobiDB-lite"/>
    </source>
</evidence>
<dbReference type="PANTHER" id="PTHR43806:SF11">
    <property type="entry name" value="CEREVISIN-RELATED"/>
    <property type="match status" value="1"/>
</dbReference>
<dbReference type="Gene3D" id="3.40.50.200">
    <property type="entry name" value="Peptidase S8/S53 domain"/>
    <property type="match status" value="1"/>
</dbReference>
<keyword evidence="2 5" id="KW-0645">Protease</keyword>
<feature type="compositionally biased region" description="Polar residues" evidence="6">
    <location>
        <begin position="603"/>
        <end position="615"/>
    </location>
</feature>
<dbReference type="InterPro" id="IPR036852">
    <property type="entry name" value="Peptidase_S8/S53_dom_sf"/>
</dbReference>
<feature type="active site" description="Charge relay system" evidence="5">
    <location>
        <position position="475"/>
    </location>
</feature>
<comment type="caution">
    <text evidence="8">The sequence shown here is derived from an EMBL/GenBank/DDBJ whole genome shotgun (WGS) entry which is preliminary data.</text>
</comment>
<keyword evidence="3 5" id="KW-0378">Hydrolase</keyword>
<dbReference type="AlphaFoldDB" id="A0A8H4KDE3"/>
<feature type="domain" description="Peptidase S8/S53" evidence="7">
    <location>
        <begin position="426"/>
        <end position="651"/>
    </location>
</feature>
<comment type="similarity">
    <text evidence="1 5">Belongs to the peptidase S8 family.</text>
</comment>
<feature type="region of interest" description="Disordered" evidence="6">
    <location>
        <begin position="594"/>
        <end position="619"/>
    </location>
</feature>
<organism evidence="8 9">
    <name type="scientific">Fusarium austroafricanum</name>
    <dbReference type="NCBI Taxonomy" id="2364996"/>
    <lineage>
        <taxon>Eukaryota</taxon>
        <taxon>Fungi</taxon>
        <taxon>Dikarya</taxon>
        <taxon>Ascomycota</taxon>
        <taxon>Pezizomycotina</taxon>
        <taxon>Sordariomycetes</taxon>
        <taxon>Hypocreomycetidae</taxon>
        <taxon>Hypocreales</taxon>
        <taxon>Nectriaceae</taxon>
        <taxon>Fusarium</taxon>
        <taxon>Fusarium concolor species complex</taxon>
    </lineage>
</organism>
<reference evidence="8" key="1">
    <citation type="submission" date="2020-01" db="EMBL/GenBank/DDBJ databases">
        <title>Identification and distribution of gene clusters putatively required for synthesis of sphingolipid metabolism inhibitors in phylogenetically diverse species of the filamentous fungus Fusarium.</title>
        <authorList>
            <person name="Kim H.-S."/>
            <person name="Busman M."/>
            <person name="Brown D.W."/>
            <person name="Divon H."/>
            <person name="Uhlig S."/>
            <person name="Proctor R.H."/>
        </authorList>
    </citation>
    <scope>NUCLEOTIDE SEQUENCE</scope>
    <source>
        <strain evidence="8">NRRL 53441</strain>
    </source>
</reference>
<proteinExistence type="inferred from homology"/>
<dbReference type="InterPro" id="IPR050131">
    <property type="entry name" value="Peptidase_S8_subtilisin-like"/>
</dbReference>
<dbReference type="OrthoDB" id="206201at2759"/>
<dbReference type="GO" id="GO:0006508">
    <property type="term" value="P:proteolysis"/>
    <property type="evidence" value="ECO:0007669"/>
    <property type="project" value="UniProtKB-KW"/>
</dbReference>
<evidence type="ECO:0000256" key="2">
    <source>
        <dbReference type="ARBA" id="ARBA00022670"/>
    </source>
</evidence>
<evidence type="ECO:0000256" key="3">
    <source>
        <dbReference type="ARBA" id="ARBA00022801"/>
    </source>
</evidence>
<dbReference type="Pfam" id="PF00082">
    <property type="entry name" value="Peptidase_S8"/>
    <property type="match status" value="1"/>
</dbReference>
<dbReference type="PROSITE" id="PS51892">
    <property type="entry name" value="SUBTILASE"/>
    <property type="match status" value="1"/>
</dbReference>
<accession>A0A8H4KDE3</accession>
<name>A0A8H4KDE3_9HYPO</name>
<feature type="active site" description="Charge relay system" evidence="5">
    <location>
        <position position="636"/>
    </location>
</feature>
<feature type="compositionally biased region" description="Polar residues" evidence="6">
    <location>
        <begin position="344"/>
        <end position="356"/>
    </location>
</feature>
<dbReference type="CDD" id="cd00306">
    <property type="entry name" value="Peptidases_S8_S53"/>
    <property type="match status" value="1"/>
</dbReference>
<dbReference type="InterPro" id="IPR000209">
    <property type="entry name" value="Peptidase_S8/S53_dom"/>
</dbReference>
<dbReference type="InterPro" id="IPR015500">
    <property type="entry name" value="Peptidase_S8_subtilisin-rel"/>
</dbReference>
<protein>
    <recommendedName>
        <fullName evidence="7">Peptidase S8/S53 domain-containing protein</fullName>
    </recommendedName>
</protein>